<proteinExistence type="predicted"/>
<evidence type="ECO:0000313" key="2">
    <source>
        <dbReference type="EMBL" id="KAK3857142.1"/>
    </source>
</evidence>
<dbReference type="EMBL" id="JAWQEG010005682">
    <property type="protein sequence ID" value="KAK3857142.1"/>
    <property type="molecule type" value="Genomic_DNA"/>
</dbReference>
<dbReference type="AlphaFoldDB" id="A0AAE1ELT4"/>
<keyword evidence="1" id="KW-0472">Membrane</keyword>
<accession>A0AAE1ELT4</accession>
<sequence>MGSSYQSPPSSSSGPPSQVNGVVVPVTTVILLDHAFIFIRLLQQLQRVNPTSAVLTPSTDEECRVIAGFQVQILLWQALSYLILTLHTPLRLQPSVNKRPALFCI</sequence>
<reference evidence="2" key="1">
    <citation type="submission" date="2023-10" db="EMBL/GenBank/DDBJ databases">
        <title>Genome assemblies of two species of porcelain crab, Petrolisthes cinctipes and Petrolisthes manimaculis (Anomura: Porcellanidae).</title>
        <authorList>
            <person name="Angst P."/>
        </authorList>
    </citation>
    <scope>NUCLEOTIDE SEQUENCE</scope>
    <source>
        <strain evidence="2">PB745_01</strain>
        <tissue evidence="2">Gill</tissue>
    </source>
</reference>
<gene>
    <name evidence="2" type="ORF">Pcinc_036586</name>
</gene>
<name>A0AAE1ELT4_PETCI</name>
<dbReference type="Proteomes" id="UP001286313">
    <property type="component" value="Unassembled WGS sequence"/>
</dbReference>
<organism evidence="2 3">
    <name type="scientific">Petrolisthes cinctipes</name>
    <name type="common">Flat porcelain crab</name>
    <dbReference type="NCBI Taxonomy" id="88211"/>
    <lineage>
        <taxon>Eukaryota</taxon>
        <taxon>Metazoa</taxon>
        <taxon>Ecdysozoa</taxon>
        <taxon>Arthropoda</taxon>
        <taxon>Crustacea</taxon>
        <taxon>Multicrustacea</taxon>
        <taxon>Malacostraca</taxon>
        <taxon>Eumalacostraca</taxon>
        <taxon>Eucarida</taxon>
        <taxon>Decapoda</taxon>
        <taxon>Pleocyemata</taxon>
        <taxon>Anomura</taxon>
        <taxon>Galatheoidea</taxon>
        <taxon>Porcellanidae</taxon>
        <taxon>Petrolisthes</taxon>
    </lineage>
</organism>
<keyword evidence="1" id="KW-0812">Transmembrane</keyword>
<protein>
    <submittedName>
        <fullName evidence="2">Uncharacterized protein</fullName>
    </submittedName>
</protein>
<feature type="transmembrane region" description="Helical" evidence="1">
    <location>
        <begin position="20"/>
        <end position="42"/>
    </location>
</feature>
<keyword evidence="3" id="KW-1185">Reference proteome</keyword>
<evidence type="ECO:0000256" key="1">
    <source>
        <dbReference type="SAM" id="Phobius"/>
    </source>
</evidence>
<keyword evidence="1" id="KW-1133">Transmembrane helix</keyword>
<comment type="caution">
    <text evidence="2">The sequence shown here is derived from an EMBL/GenBank/DDBJ whole genome shotgun (WGS) entry which is preliminary data.</text>
</comment>
<evidence type="ECO:0000313" key="3">
    <source>
        <dbReference type="Proteomes" id="UP001286313"/>
    </source>
</evidence>